<organism evidence="2 3">
    <name type="scientific">Thalassolituus oleivorans MIL-1</name>
    <dbReference type="NCBI Taxonomy" id="1298593"/>
    <lineage>
        <taxon>Bacteria</taxon>
        <taxon>Pseudomonadati</taxon>
        <taxon>Pseudomonadota</taxon>
        <taxon>Gammaproteobacteria</taxon>
        <taxon>Oceanospirillales</taxon>
        <taxon>Oceanospirillaceae</taxon>
        <taxon>Thalassolituus</taxon>
    </lineage>
</organism>
<evidence type="ECO:0000313" key="2">
    <source>
        <dbReference type="EMBL" id="CCU72575.1"/>
    </source>
</evidence>
<evidence type="ECO:0000256" key="1">
    <source>
        <dbReference type="SAM" id="Phobius"/>
    </source>
</evidence>
<evidence type="ECO:0000313" key="3">
    <source>
        <dbReference type="Proteomes" id="UP000011866"/>
    </source>
</evidence>
<keyword evidence="1" id="KW-0812">Transmembrane</keyword>
<keyword evidence="3" id="KW-1185">Reference proteome</keyword>
<dbReference type="KEGG" id="tol:TOL_2170"/>
<dbReference type="GeneID" id="79176986"/>
<dbReference type="RefSeq" id="WP_015487295.1">
    <property type="nucleotide sequence ID" value="NC_020888.1"/>
</dbReference>
<keyword evidence="1" id="KW-0472">Membrane</keyword>
<dbReference type="EMBL" id="HF680312">
    <property type="protein sequence ID" value="CCU72575.1"/>
    <property type="molecule type" value="Genomic_DNA"/>
</dbReference>
<protein>
    <submittedName>
        <fullName evidence="2">Uncharacterized protein</fullName>
    </submittedName>
</protein>
<gene>
    <name evidence="2" type="ORF">TOL_2170</name>
</gene>
<dbReference type="AlphaFoldDB" id="M5DRQ0"/>
<proteinExistence type="predicted"/>
<dbReference type="Proteomes" id="UP000011866">
    <property type="component" value="Chromosome"/>
</dbReference>
<dbReference type="HOGENOM" id="CLU_162645_0_0_6"/>
<feature type="transmembrane region" description="Helical" evidence="1">
    <location>
        <begin position="6"/>
        <end position="25"/>
    </location>
</feature>
<name>M5DRQ0_9GAMM</name>
<keyword evidence="1" id="KW-1133">Transmembrane helix</keyword>
<accession>M5DRQ0</accession>
<reference evidence="2 3" key="1">
    <citation type="journal article" date="2013" name="Genome Announc.">
        <title>Genome Sequence of Thalassolituus oleivorans MIL-1 (DSM 14913T).</title>
        <authorList>
            <person name="Golyshin P.N."/>
            <person name="Werner J."/>
            <person name="Chernikova T.N."/>
            <person name="Tran H."/>
            <person name="Ferrer M."/>
            <person name="Yakimov M.M."/>
            <person name="Teeling H."/>
            <person name="Golyshina O.V."/>
        </authorList>
    </citation>
    <scope>NUCLEOTIDE SEQUENCE [LARGE SCALE GENOMIC DNA]</scope>
    <source>
        <strain evidence="2 3">MIL-1</strain>
    </source>
</reference>
<dbReference type="eggNOG" id="ENOG5032WJY">
    <property type="taxonomic scope" value="Bacteria"/>
</dbReference>
<sequence>MSLLSQLLAIACVIGFFAAIFYVLFGQITVRKLRKNPKTKDKLGFEYVSGWDIINVAQSLSIPRKLSKKLENTPLSFLYANSELLHDQTNLSDRILAAIFYWLLTISGVMMIFLAIADTLGFFDS</sequence>
<feature type="transmembrane region" description="Helical" evidence="1">
    <location>
        <begin position="95"/>
        <end position="117"/>
    </location>
</feature>